<dbReference type="GO" id="GO:0045944">
    <property type="term" value="P:positive regulation of transcription by RNA polymerase II"/>
    <property type="evidence" value="ECO:0007669"/>
    <property type="project" value="UniProtKB-ARBA"/>
</dbReference>
<evidence type="ECO:0000256" key="5">
    <source>
        <dbReference type="PROSITE-ProRule" id="PRU00042"/>
    </source>
</evidence>
<evidence type="ECO:0000256" key="4">
    <source>
        <dbReference type="ARBA" id="ARBA00022833"/>
    </source>
</evidence>
<dbReference type="OrthoDB" id="654211at2759"/>
<feature type="compositionally biased region" description="Low complexity" evidence="6">
    <location>
        <begin position="162"/>
        <end position="178"/>
    </location>
</feature>
<dbReference type="GO" id="GO:0000981">
    <property type="term" value="F:DNA-binding transcription factor activity, RNA polymerase II-specific"/>
    <property type="evidence" value="ECO:0007669"/>
    <property type="project" value="TreeGrafter"/>
</dbReference>
<feature type="domain" description="C2H2-type" evidence="7">
    <location>
        <begin position="41"/>
        <end position="71"/>
    </location>
</feature>
<keyword evidence="3 5" id="KW-0863">Zinc-finger</keyword>
<protein>
    <recommendedName>
        <fullName evidence="7">C2H2-type domain-containing protein</fullName>
    </recommendedName>
</protein>
<evidence type="ECO:0000313" key="9">
    <source>
        <dbReference type="Proteomes" id="UP000308199"/>
    </source>
</evidence>
<feature type="region of interest" description="Disordered" evidence="6">
    <location>
        <begin position="203"/>
        <end position="225"/>
    </location>
</feature>
<dbReference type="GO" id="GO:0005634">
    <property type="term" value="C:nucleus"/>
    <property type="evidence" value="ECO:0007669"/>
    <property type="project" value="UniProtKB-ARBA"/>
</dbReference>
<gene>
    <name evidence="8" type="ORF">EW145_g5782</name>
</gene>
<dbReference type="GO" id="GO:0008270">
    <property type="term" value="F:zinc ion binding"/>
    <property type="evidence" value="ECO:0007669"/>
    <property type="project" value="UniProtKB-KW"/>
</dbReference>
<feature type="compositionally biased region" description="Polar residues" evidence="6">
    <location>
        <begin position="215"/>
        <end position="225"/>
    </location>
</feature>
<name>A0A4S4L3K5_9AGAM</name>
<proteinExistence type="predicted"/>
<feature type="region of interest" description="Disordered" evidence="6">
    <location>
        <begin position="131"/>
        <end position="182"/>
    </location>
</feature>
<dbReference type="PROSITE" id="PS00028">
    <property type="entry name" value="ZINC_FINGER_C2H2_1"/>
    <property type="match status" value="2"/>
</dbReference>
<keyword evidence="4" id="KW-0862">Zinc</keyword>
<dbReference type="PANTHER" id="PTHR19818:SF161">
    <property type="entry name" value="C2H2-TYPE DOMAIN-CONTAINING PROTEIN"/>
    <property type="match status" value="1"/>
</dbReference>
<feature type="domain" description="C2H2-type" evidence="7">
    <location>
        <begin position="72"/>
        <end position="97"/>
    </location>
</feature>
<keyword evidence="2" id="KW-0677">Repeat</keyword>
<organism evidence="8 9">
    <name type="scientific">Phellinidium pouzarii</name>
    <dbReference type="NCBI Taxonomy" id="167371"/>
    <lineage>
        <taxon>Eukaryota</taxon>
        <taxon>Fungi</taxon>
        <taxon>Dikarya</taxon>
        <taxon>Basidiomycota</taxon>
        <taxon>Agaricomycotina</taxon>
        <taxon>Agaricomycetes</taxon>
        <taxon>Hymenochaetales</taxon>
        <taxon>Hymenochaetaceae</taxon>
        <taxon>Phellinidium</taxon>
    </lineage>
</organism>
<dbReference type="AlphaFoldDB" id="A0A4S4L3K5"/>
<sequence>MPRKHTGTAFFCDKCDWTFHRRFELKRHQAIHSPDIDELKINCSYKDCDYRTLQRSNLKTHITAVHLREKPHQCQVDDCKKAFADGASLIRHKNKFHFRKTWKLSSDMTLAKERDHPFVNTKTNTVDCSVEDASGSHLAPSSRPPSSQNPDSKRSPSPLFPSPMSSVRSLPSPSISESHVPDGSSYNIKGVSVCSPVNATPNRSLPVPHHYADSGTGSHQLSHIM</sequence>
<dbReference type="Pfam" id="PF00096">
    <property type="entry name" value="zf-C2H2"/>
    <property type="match status" value="1"/>
</dbReference>
<feature type="domain" description="C2H2-type" evidence="7">
    <location>
        <begin position="10"/>
        <end position="37"/>
    </location>
</feature>
<dbReference type="GO" id="GO:0000978">
    <property type="term" value="F:RNA polymerase II cis-regulatory region sequence-specific DNA binding"/>
    <property type="evidence" value="ECO:0007669"/>
    <property type="project" value="TreeGrafter"/>
</dbReference>
<comment type="caution">
    <text evidence="8">The sequence shown here is derived from an EMBL/GenBank/DDBJ whole genome shotgun (WGS) entry which is preliminary data.</text>
</comment>
<dbReference type="SUPFAM" id="SSF57667">
    <property type="entry name" value="beta-beta-alpha zinc fingers"/>
    <property type="match status" value="2"/>
</dbReference>
<keyword evidence="9" id="KW-1185">Reference proteome</keyword>
<evidence type="ECO:0000313" key="8">
    <source>
        <dbReference type="EMBL" id="THH04080.1"/>
    </source>
</evidence>
<reference evidence="8 9" key="1">
    <citation type="submission" date="2019-02" db="EMBL/GenBank/DDBJ databases">
        <title>Genome sequencing of the rare red list fungi Phellinidium pouzarii.</title>
        <authorList>
            <person name="Buettner E."/>
            <person name="Kellner H."/>
        </authorList>
    </citation>
    <scope>NUCLEOTIDE SEQUENCE [LARGE SCALE GENOMIC DNA]</scope>
    <source>
        <strain evidence="8 9">DSM 108285</strain>
    </source>
</reference>
<evidence type="ECO:0000259" key="7">
    <source>
        <dbReference type="PROSITE" id="PS50157"/>
    </source>
</evidence>
<evidence type="ECO:0000256" key="1">
    <source>
        <dbReference type="ARBA" id="ARBA00022723"/>
    </source>
</evidence>
<evidence type="ECO:0000256" key="2">
    <source>
        <dbReference type="ARBA" id="ARBA00022737"/>
    </source>
</evidence>
<dbReference type="InterPro" id="IPR050329">
    <property type="entry name" value="GLI_C2H2-zinc-finger"/>
</dbReference>
<dbReference type="InterPro" id="IPR036236">
    <property type="entry name" value="Znf_C2H2_sf"/>
</dbReference>
<dbReference type="InterPro" id="IPR013087">
    <property type="entry name" value="Znf_C2H2_type"/>
</dbReference>
<dbReference type="Proteomes" id="UP000308199">
    <property type="component" value="Unassembled WGS sequence"/>
</dbReference>
<evidence type="ECO:0000256" key="3">
    <source>
        <dbReference type="ARBA" id="ARBA00022771"/>
    </source>
</evidence>
<accession>A0A4S4L3K5</accession>
<evidence type="ECO:0000256" key="6">
    <source>
        <dbReference type="SAM" id="MobiDB-lite"/>
    </source>
</evidence>
<keyword evidence="1" id="KW-0479">Metal-binding</keyword>
<dbReference type="PANTHER" id="PTHR19818">
    <property type="entry name" value="ZINC FINGER PROTEIN ZIC AND GLI"/>
    <property type="match status" value="1"/>
</dbReference>
<dbReference type="EMBL" id="SGPK01000378">
    <property type="protein sequence ID" value="THH04080.1"/>
    <property type="molecule type" value="Genomic_DNA"/>
</dbReference>
<dbReference type="PROSITE" id="PS50157">
    <property type="entry name" value="ZINC_FINGER_C2H2_2"/>
    <property type="match status" value="3"/>
</dbReference>
<dbReference type="SMART" id="SM00355">
    <property type="entry name" value="ZnF_C2H2"/>
    <property type="match status" value="3"/>
</dbReference>
<dbReference type="Gene3D" id="3.30.160.60">
    <property type="entry name" value="Classic Zinc Finger"/>
    <property type="match status" value="2"/>
</dbReference>